<dbReference type="OrthoDB" id="1493123at2"/>
<name>A0A1Z4BU05_9GAMM</name>
<dbReference type="KEGG" id="mpsy:CEK71_00970"/>
<reference evidence="1 2" key="1">
    <citation type="submission" date="2017-06" db="EMBL/GenBank/DDBJ databases">
        <title>Genome Sequencing of the methanotroph Methylovulum psychrotolerants str. HV10-M2 isolated from a high-altitude environment.</title>
        <authorList>
            <person name="Mateos-Rivera A."/>
        </authorList>
    </citation>
    <scope>NUCLEOTIDE SEQUENCE [LARGE SCALE GENOMIC DNA]</scope>
    <source>
        <strain evidence="1 2">HV10_M2</strain>
    </source>
</reference>
<evidence type="ECO:0000313" key="1">
    <source>
        <dbReference type="EMBL" id="ASF44748.1"/>
    </source>
</evidence>
<dbReference type="AlphaFoldDB" id="A0A1Z4BU05"/>
<proteinExistence type="predicted"/>
<dbReference type="RefSeq" id="WP_088617631.1">
    <property type="nucleotide sequence ID" value="NZ_CP022129.1"/>
</dbReference>
<dbReference type="Proteomes" id="UP000197019">
    <property type="component" value="Chromosome"/>
</dbReference>
<evidence type="ECO:0000313" key="2">
    <source>
        <dbReference type="Proteomes" id="UP000197019"/>
    </source>
</evidence>
<accession>A0A1Z4BU05</accession>
<keyword evidence="2" id="KW-1185">Reference proteome</keyword>
<gene>
    <name evidence="1" type="ORF">CEK71_00970</name>
</gene>
<dbReference type="EMBL" id="CP022129">
    <property type="protein sequence ID" value="ASF44748.1"/>
    <property type="molecule type" value="Genomic_DNA"/>
</dbReference>
<protein>
    <submittedName>
        <fullName evidence="1">Uncharacterized protein</fullName>
    </submittedName>
</protein>
<sequence length="113" mass="12510">MLQTIINAVNDREMLSLAYGSLIHTVEPHAVGVSVATGTPVLWCFQLHAEPLAATQGGMPKAMAVNYIGQGYEWDVFEVAQISRLHALGKYFVNERHGYMRNNKHMSAILAQL</sequence>
<organism evidence="1 2">
    <name type="scientific">Methylovulum psychrotolerans</name>
    <dbReference type="NCBI Taxonomy" id="1704499"/>
    <lineage>
        <taxon>Bacteria</taxon>
        <taxon>Pseudomonadati</taxon>
        <taxon>Pseudomonadota</taxon>
        <taxon>Gammaproteobacteria</taxon>
        <taxon>Methylococcales</taxon>
        <taxon>Methylococcaceae</taxon>
        <taxon>Methylovulum</taxon>
    </lineage>
</organism>